<dbReference type="GO" id="GO:0051082">
    <property type="term" value="F:unfolded protein binding"/>
    <property type="evidence" value="ECO:0007669"/>
    <property type="project" value="TreeGrafter"/>
</dbReference>
<keyword evidence="3" id="KW-1185">Reference proteome</keyword>
<feature type="signal peptide" evidence="1">
    <location>
        <begin position="1"/>
        <end position="23"/>
    </location>
</feature>
<organism evidence="2 3">
    <name type="scientific">Trichlorobacter lovleyi (strain ATCC BAA-1151 / DSM 17278 / SZ)</name>
    <name type="common">Geobacter lovleyi</name>
    <dbReference type="NCBI Taxonomy" id="398767"/>
    <lineage>
        <taxon>Bacteria</taxon>
        <taxon>Pseudomonadati</taxon>
        <taxon>Thermodesulfobacteriota</taxon>
        <taxon>Desulfuromonadia</taxon>
        <taxon>Geobacterales</taxon>
        <taxon>Geobacteraceae</taxon>
        <taxon>Trichlorobacter</taxon>
    </lineage>
</organism>
<dbReference type="Proteomes" id="UP000002420">
    <property type="component" value="Chromosome"/>
</dbReference>
<dbReference type="PANTHER" id="PTHR38102">
    <property type="entry name" value="PERIPLASMIC CHAPERONE SPY"/>
    <property type="match status" value="1"/>
</dbReference>
<dbReference type="STRING" id="398767.Glov_1544"/>
<reference evidence="2 3" key="1">
    <citation type="submission" date="2008-05" db="EMBL/GenBank/DDBJ databases">
        <title>Complete sequence of chromosome of Geobacter lovleyi SZ.</title>
        <authorList>
            <consortium name="US DOE Joint Genome Institute"/>
            <person name="Lucas S."/>
            <person name="Copeland A."/>
            <person name="Lapidus A."/>
            <person name="Glavina del Rio T."/>
            <person name="Dalin E."/>
            <person name="Tice H."/>
            <person name="Bruce D."/>
            <person name="Goodwin L."/>
            <person name="Pitluck S."/>
            <person name="Chertkov O."/>
            <person name="Meincke L."/>
            <person name="Brettin T."/>
            <person name="Detter J.C."/>
            <person name="Han C."/>
            <person name="Tapia R."/>
            <person name="Kuske C.R."/>
            <person name="Schmutz J."/>
            <person name="Larimer F."/>
            <person name="Land M."/>
            <person name="Hauser L."/>
            <person name="Kyrpides N."/>
            <person name="Mikhailova N."/>
            <person name="Sung Y."/>
            <person name="Fletcher K.E."/>
            <person name="Ritalahti K.M."/>
            <person name="Loeffler F.E."/>
            <person name="Richardson P."/>
        </authorList>
    </citation>
    <scope>NUCLEOTIDE SEQUENCE [LARGE SCALE GENOMIC DNA]</scope>
    <source>
        <strain evidence="3">ATCC BAA-1151 / DSM 17278 / SZ</strain>
    </source>
</reference>
<dbReference type="HOGENOM" id="CLU_1832300_0_0_7"/>
<evidence type="ECO:0008006" key="4">
    <source>
        <dbReference type="Google" id="ProtNLM"/>
    </source>
</evidence>
<name>B3E8Z2_TRIL1</name>
<dbReference type="GO" id="GO:0030288">
    <property type="term" value="C:outer membrane-bounded periplasmic space"/>
    <property type="evidence" value="ECO:0007669"/>
    <property type="project" value="TreeGrafter"/>
</dbReference>
<sequence>MVMRLFAALLGTGLLLGGSTVQAEGCPETLLPPPPPDCRPHPPLPGPEHHRMRAMPQLTGEQQTQLEQLLKKERDHAAGILQKMEENRHALRQAADREPFDEAAVTALAKLQSELQTELLLSHLRTQARIRSLFPPPRNQ</sequence>
<dbReference type="Gene3D" id="1.20.120.1490">
    <property type="match status" value="1"/>
</dbReference>
<proteinExistence type="predicted"/>
<dbReference type="KEGG" id="glo:Glov_1544"/>
<evidence type="ECO:0000256" key="1">
    <source>
        <dbReference type="SAM" id="SignalP"/>
    </source>
</evidence>
<dbReference type="RefSeq" id="WP_012469602.1">
    <property type="nucleotide sequence ID" value="NC_010814.1"/>
</dbReference>
<dbReference type="EMBL" id="CP001089">
    <property type="protein sequence ID" value="ACD95260.1"/>
    <property type="molecule type" value="Genomic_DNA"/>
</dbReference>
<protein>
    <recommendedName>
        <fullName evidence="4">Periplasmic heavy metal sensor</fullName>
    </recommendedName>
</protein>
<evidence type="ECO:0000313" key="3">
    <source>
        <dbReference type="Proteomes" id="UP000002420"/>
    </source>
</evidence>
<dbReference type="InterPro" id="IPR052211">
    <property type="entry name" value="Cpx_auxiliary_protein"/>
</dbReference>
<dbReference type="InterPro" id="IPR025961">
    <property type="entry name" value="Metal_resist"/>
</dbReference>
<dbReference type="Pfam" id="PF13801">
    <property type="entry name" value="Metal_resist"/>
    <property type="match status" value="1"/>
</dbReference>
<dbReference type="AlphaFoldDB" id="B3E8Z2"/>
<dbReference type="OrthoDB" id="5406026at2"/>
<keyword evidence="1" id="KW-0732">Signal</keyword>
<gene>
    <name evidence="2" type="ordered locus">Glov_1544</name>
</gene>
<accession>B3E8Z2</accession>
<dbReference type="PANTHER" id="PTHR38102:SF1">
    <property type="entry name" value="PERIPLASMIC CHAPERONE SPY"/>
    <property type="match status" value="1"/>
</dbReference>
<evidence type="ECO:0000313" key="2">
    <source>
        <dbReference type="EMBL" id="ACD95260.1"/>
    </source>
</evidence>
<feature type="chain" id="PRO_5002786053" description="Periplasmic heavy metal sensor" evidence="1">
    <location>
        <begin position="24"/>
        <end position="140"/>
    </location>
</feature>